<dbReference type="PANTHER" id="PTHR39948">
    <property type="entry name" value="GEO11419P1"/>
    <property type="match status" value="1"/>
</dbReference>
<keyword evidence="1" id="KW-0812">Transmembrane</keyword>
<dbReference type="Proteomes" id="UP000245119">
    <property type="component" value="Linkage Group LG12"/>
</dbReference>
<organism evidence="2 3">
    <name type="scientific">Pomacea canaliculata</name>
    <name type="common">Golden apple snail</name>
    <dbReference type="NCBI Taxonomy" id="400727"/>
    <lineage>
        <taxon>Eukaryota</taxon>
        <taxon>Metazoa</taxon>
        <taxon>Spiralia</taxon>
        <taxon>Lophotrochozoa</taxon>
        <taxon>Mollusca</taxon>
        <taxon>Gastropoda</taxon>
        <taxon>Caenogastropoda</taxon>
        <taxon>Architaenioglossa</taxon>
        <taxon>Ampullarioidea</taxon>
        <taxon>Ampullariidae</taxon>
        <taxon>Pomacea</taxon>
    </lineage>
</organism>
<keyword evidence="1" id="KW-0472">Membrane</keyword>
<dbReference type="PANTHER" id="PTHR39948:SF1">
    <property type="entry name" value="GEO11419P1"/>
    <property type="match status" value="1"/>
</dbReference>
<reference evidence="2 3" key="1">
    <citation type="submission" date="2018-04" db="EMBL/GenBank/DDBJ databases">
        <title>The genome of golden apple snail Pomacea canaliculata provides insight into stress tolerance and invasive adaptation.</title>
        <authorList>
            <person name="Liu C."/>
            <person name="Liu B."/>
            <person name="Ren Y."/>
            <person name="Zhang Y."/>
            <person name="Wang H."/>
            <person name="Li S."/>
            <person name="Jiang F."/>
            <person name="Yin L."/>
            <person name="Zhang G."/>
            <person name="Qian W."/>
            <person name="Fan W."/>
        </authorList>
    </citation>
    <scope>NUCLEOTIDE SEQUENCE [LARGE SCALE GENOMIC DNA]</scope>
    <source>
        <strain evidence="2">SZHN2017</strain>
        <tissue evidence="2">Muscle</tissue>
    </source>
</reference>
<comment type="caution">
    <text evidence="2">The sequence shown here is derived from an EMBL/GenBank/DDBJ whole genome shotgun (WGS) entry which is preliminary data.</text>
</comment>
<name>A0A2T7NJY9_POMCA</name>
<protein>
    <submittedName>
        <fullName evidence="2">Uncharacterized protein</fullName>
    </submittedName>
</protein>
<feature type="transmembrane region" description="Helical" evidence="1">
    <location>
        <begin position="36"/>
        <end position="65"/>
    </location>
</feature>
<evidence type="ECO:0000313" key="2">
    <source>
        <dbReference type="EMBL" id="PVD21479.1"/>
    </source>
</evidence>
<keyword evidence="1" id="KW-1133">Transmembrane helix</keyword>
<evidence type="ECO:0000256" key="1">
    <source>
        <dbReference type="SAM" id="Phobius"/>
    </source>
</evidence>
<proteinExistence type="predicted"/>
<accession>A0A2T7NJY9</accession>
<dbReference type="AlphaFoldDB" id="A0A2T7NJY9"/>
<gene>
    <name evidence="2" type="ORF">C0Q70_19652</name>
</gene>
<evidence type="ECO:0000313" key="3">
    <source>
        <dbReference type="Proteomes" id="UP000245119"/>
    </source>
</evidence>
<keyword evidence="3" id="KW-1185">Reference proteome</keyword>
<sequence>MTTCLCADTREQRVHVMASGEGAGAGGGKAGACPGILWAILWFLIFWFLAWPLAFFIAWLYVFLLPFSVCIDAMKGVCDAILKLVQLPLTCLENMIAMKPVCG</sequence>
<dbReference type="EMBL" id="PZQS01000012">
    <property type="protein sequence ID" value="PVD21479.1"/>
    <property type="molecule type" value="Genomic_DNA"/>
</dbReference>